<protein>
    <submittedName>
        <fullName evidence="2">U3-hexatoxin-Hi1a_3</fullName>
    </submittedName>
</protein>
<evidence type="ECO:0000256" key="1">
    <source>
        <dbReference type="SAM" id="Phobius"/>
    </source>
</evidence>
<feature type="transmembrane region" description="Helical" evidence="1">
    <location>
        <begin position="20"/>
        <end position="39"/>
    </location>
</feature>
<keyword evidence="1" id="KW-0812">Transmembrane</keyword>
<dbReference type="AlphaFoldDB" id="A0A1D0BR60"/>
<proteinExistence type="predicted"/>
<keyword evidence="1" id="KW-0472">Membrane</keyword>
<accession>A0A1D0BR60</accession>
<evidence type="ECO:0000313" key="2">
    <source>
        <dbReference type="EMBL" id="CDZ18794.1"/>
    </source>
</evidence>
<organism evidence="2">
    <name type="scientific">Hadronyche infensa</name>
    <name type="common">Fraser island funnel-web spider</name>
    <name type="synonym">Atrax infensus</name>
    <dbReference type="NCBI Taxonomy" id="153481"/>
    <lineage>
        <taxon>Eukaryota</taxon>
        <taxon>Metazoa</taxon>
        <taxon>Ecdysozoa</taxon>
        <taxon>Arthropoda</taxon>
        <taxon>Chelicerata</taxon>
        <taxon>Arachnida</taxon>
        <taxon>Araneae</taxon>
        <taxon>Mygalomorphae</taxon>
        <taxon>Avicularoidea</taxon>
        <taxon>Hexathelidae</taxon>
        <taxon>Hadronyche</taxon>
    </lineage>
</organism>
<keyword evidence="1" id="KW-1133">Transmembrane helix</keyword>
<dbReference type="EMBL" id="HACE01000010">
    <property type="protein sequence ID" value="CDZ18794.1"/>
    <property type="molecule type" value="Transcribed_RNA"/>
</dbReference>
<reference evidence="2" key="2">
    <citation type="submission" date="2014-07" db="EMBL/GenBank/DDBJ databases">
        <authorList>
            <person name="Zhang J.E."/>
            <person name="Yang H."/>
            <person name="Guo J."/>
            <person name="Deng Z."/>
            <person name="Luo H."/>
            <person name="Luo M."/>
            <person name="Zhao B."/>
        </authorList>
    </citation>
    <scope>NUCLEOTIDE SEQUENCE</scope>
    <source>
        <tissue evidence="2">6 venom glands</tissue>
    </source>
</reference>
<name>A0A1D0BR60_HADIN</name>
<reference evidence="2" key="1">
    <citation type="thesis" date="2012" institute="The University of Queensland">
        <title>Probing the chemical diversity of venom from the Australian Funnel-web spider Hadronyche infensa.</title>
        <authorList>
            <person name="Pineda S.S."/>
        </authorList>
    </citation>
    <scope>NUCLEOTIDE SEQUENCE</scope>
    <source>
        <tissue evidence="2">6 venom glands</tissue>
    </source>
</reference>
<sequence>QNKHIEEQLLTSVIFFHNEAAVFFVVITVLVAVAAALPAKTEEQIAAEENQLVEDLVQYAGTRLTQKRATRCSKKLGEKCNYHCECCGATVACSTVYVGGKETNFCSDKTSNNGALNTVGQGLNVVSNGLSAFQCWG</sequence>
<feature type="non-terminal residue" evidence="2">
    <location>
        <position position="1"/>
    </location>
</feature>